<organism evidence="2 3">
    <name type="scientific">Actinospica durhamensis</name>
    <dbReference type="NCBI Taxonomy" id="1508375"/>
    <lineage>
        <taxon>Bacteria</taxon>
        <taxon>Bacillati</taxon>
        <taxon>Actinomycetota</taxon>
        <taxon>Actinomycetes</taxon>
        <taxon>Catenulisporales</taxon>
        <taxon>Actinospicaceae</taxon>
        <taxon>Actinospica</taxon>
    </lineage>
</organism>
<evidence type="ECO:0000313" key="2">
    <source>
        <dbReference type="EMBL" id="MBR7833891.1"/>
    </source>
</evidence>
<dbReference type="PANTHER" id="PTHR36221:SF1">
    <property type="entry name" value="DUF742 DOMAIN-CONTAINING PROTEIN"/>
    <property type="match status" value="1"/>
</dbReference>
<dbReference type="Pfam" id="PF05331">
    <property type="entry name" value="DUF742"/>
    <property type="match status" value="1"/>
</dbReference>
<dbReference type="InterPro" id="IPR007995">
    <property type="entry name" value="DUF742"/>
</dbReference>
<dbReference type="Proteomes" id="UP000675781">
    <property type="component" value="Unassembled WGS sequence"/>
</dbReference>
<dbReference type="AlphaFoldDB" id="A0A941IT26"/>
<gene>
    <name evidence="2" type="ORF">KDL01_11475</name>
</gene>
<evidence type="ECO:0000313" key="3">
    <source>
        <dbReference type="Proteomes" id="UP000675781"/>
    </source>
</evidence>
<accession>A0A941IT26</accession>
<evidence type="ECO:0000256" key="1">
    <source>
        <dbReference type="SAM" id="MobiDB-lite"/>
    </source>
</evidence>
<feature type="region of interest" description="Disordered" evidence="1">
    <location>
        <begin position="1"/>
        <end position="48"/>
    </location>
</feature>
<comment type="caution">
    <text evidence="2">The sequence shown here is derived from an EMBL/GenBank/DDBJ whole genome shotgun (WGS) entry which is preliminary data.</text>
</comment>
<name>A0A941IT26_9ACTN</name>
<reference evidence="2" key="1">
    <citation type="submission" date="2021-04" db="EMBL/GenBank/DDBJ databases">
        <title>Genome based classification of Actinospica acidithermotolerans sp. nov., an actinobacterium isolated from an Indonesian hot spring.</title>
        <authorList>
            <person name="Kusuma A.B."/>
            <person name="Putra K.E."/>
            <person name="Nafisah S."/>
            <person name="Loh J."/>
            <person name="Nouioui I."/>
            <person name="Goodfellow M."/>
        </authorList>
    </citation>
    <scope>NUCLEOTIDE SEQUENCE</scope>
    <source>
        <strain evidence="2">CSCA 57</strain>
    </source>
</reference>
<dbReference type="RefSeq" id="WP_212528410.1">
    <property type="nucleotide sequence ID" value="NZ_JAGSOG010000042.1"/>
</dbReference>
<protein>
    <submittedName>
        <fullName evidence="2">DUF742 domain-containing protein</fullName>
    </submittedName>
</protein>
<dbReference type="EMBL" id="JAGSOG010000042">
    <property type="protein sequence ID" value="MBR7833891.1"/>
    <property type="molecule type" value="Genomic_DNA"/>
</dbReference>
<proteinExistence type="predicted"/>
<keyword evidence="3" id="KW-1185">Reference proteome</keyword>
<dbReference type="PANTHER" id="PTHR36221">
    <property type="entry name" value="DUF742 DOMAIN-CONTAINING PROTEIN"/>
    <property type="match status" value="1"/>
</dbReference>
<sequence>MDDRLPDPRMIPKWAAAPAEPDPGPGRRRGTEAPEPAGQQADDVDDPLVRPFIVTGGRTTPLSDDLRLETLVSALPALLTAPLAFESRRIAELCQRPTSLAEISASLAVPTGVAKVLVADLVAARAVICHEPARTSRATIERIRDLVKAL</sequence>